<feature type="non-terminal residue" evidence="1">
    <location>
        <position position="1"/>
    </location>
</feature>
<protein>
    <submittedName>
        <fullName evidence="1">Uncharacterized protein</fullName>
    </submittedName>
</protein>
<name>A0A0B7C0B2_9EUPU</name>
<reference evidence="1" key="1">
    <citation type="submission" date="2014-12" db="EMBL/GenBank/DDBJ databases">
        <title>Insight into the proteome of Arion vulgaris.</title>
        <authorList>
            <person name="Aradska J."/>
            <person name="Bulat T."/>
            <person name="Smidak R."/>
            <person name="Sarate P."/>
            <person name="Gangsoo J."/>
            <person name="Sialana F."/>
            <person name="Bilban M."/>
            <person name="Lubec G."/>
        </authorList>
    </citation>
    <scope>NUCLEOTIDE SEQUENCE</scope>
    <source>
        <tissue evidence="1">Skin</tissue>
    </source>
</reference>
<evidence type="ECO:0000313" key="1">
    <source>
        <dbReference type="EMBL" id="CEK98904.1"/>
    </source>
</evidence>
<gene>
    <name evidence="1" type="primary">ORF219936</name>
</gene>
<feature type="non-terminal residue" evidence="1">
    <location>
        <position position="129"/>
    </location>
</feature>
<sequence length="129" mass="14072">DVLKERANLSERNTNDEDDDVFIVKAVGLQPPDPGQGLKTSQTSYSLVNRPQPTQLPISSVHSQQYSNSLYVKTNTASNITVTSCGRIVSTSPVVQQTGTMSHIPQQSLAASPTRQNIHSFMNLHHQAS</sequence>
<organism evidence="1">
    <name type="scientific">Arion vulgaris</name>
    <dbReference type="NCBI Taxonomy" id="1028688"/>
    <lineage>
        <taxon>Eukaryota</taxon>
        <taxon>Metazoa</taxon>
        <taxon>Spiralia</taxon>
        <taxon>Lophotrochozoa</taxon>
        <taxon>Mollusca</taxon>
        <taxon>Gastropoda</taxon>
        <taxon>Heterobranchia</taxon>
        <taxon>Euthyneura</taxon>
        <taxon>Panpulmonata</taxon>
        <taxon>Eupulmonata</taxon>
        <taxon>Stylommatophora</taxon>
        <taxon>Helicina</taxon>
        <taxon>Arionoidea</taxon>
        <taxon>Arionidae</taxon>
        <taxon>Arion</taxon>
    </lineage>
</organism>
<proteinExistence type="predicted"/>
<dbReference type="AlphaFoldDB" id="A0A0B7C0B2"/>
<dbReference type="EMBL" id="HACG01052033">
    <property type="protein sequence ID" value="CEK98904.1"/>
    <property type="molecule type" value="Transcribed_RNA"/>
</dbReference>
<accession>A0A0B7C0B2</accession>